<accession>A0A9X1NEL0</accession>
<sequence length="110" mass="11414">MTAEFALALPFFVLLLATLMAAVVAGTAQVQCIDAARAGARAAARHDDPRPVAAAAGPQGAEIRVSTGGDLVKVQVSTELDLPLPWHPRIRVQSESTAQAEPDTTAIEGE</sequence>
<keyword evidence="2" id="KW-0732">Signal</keyword>
<proteinExistence type="predicted"/>
<organism evidence="4 5">
    <name type="scientific">Kineosporia babensis</name>
    <dbReference type="NCBI Taxonomy" id="499548"/>
    <lineage>
        <taxon>Bacteria</taxon>
        <taxon>Bacillati</taxon>
        <taxon>Actinomycetota</taxon>
        <taxon>Actinomycetes</taxon>
        <taxon>Kineosporiales</taxon>
        <taxon>Kineosporiaceae</taxon>
        <taxon>Kineosporia</taxon>
    </lineage>
</organism>
<reference evidence="4" key="1">
    <citation type="submission" date="2021-11" db="EMBL/GenBank/DDBJ databases">
        <title>Streptomyces corallinus and Kineosporia corallina sp. nov., two new coral-derived marine actinobacteria.</title>
        <authorList>
            <person name="Buangrab K."/>
            <person name="Sutthacheep M."/>
            <person name="Yeemin T."/>
            <person name="Harunari E."/>
            <person name="Igarashi Y."/>
            <person name="Sripreechasak P."/>
            <person name="Kanchanasin P."/>
            <person name="Tanasupawat S."/>
            <person name="Phongsopitanun W."/>
        </authorList>
    </citation>
    <scope>NUCLEOTIDE SEQUENCE</scope>
    <source>
        <strain evidence="4">JCM 31032</strain>
    </source>
</reference>
<evidence type="ECO:0000313" key="5">
    <source>
        <dbReference type="Proteomes" id="UP001138997"/>
    </source>
</evidence>
<feature type="signal peptide" evidence="2">
    <location>
        <begin position="1"/>
        <end position="21"/>
    </location>
</feature>
<feature type="region of interest" description="Disordered" evidence="1">
    <location>
        <begin position="91"/>
        <end position="110"/>
    </location>
</feature>
<comment type="caution">
    <text evidence="4">The sequence shown here is derived from an EMBL/GenBank/DDBJ whole genome shotgun (WGS) entry which is preliminary data.</text>
</comment>
<dbReference type="EMBL" id="JAJOMB010000008">
    <property type="protein sequence ID" value="MCD5312698.1"/>
    <property type="molecule type" value="Genomic_DNA"/>
</dbReference>
<gene>
    <name evidence="4" type="ORF">LR394_17465</name>
</gene>
<dbReference type="Pfam" id="PF07811">
    <property type="entry name" value="TadE"/>
    <property type="match status" value="1"/>
</dbReference>
<dbReference type="AlphaFoldDB" id="A0A9X1NEL0"/>
<protein>
    <submittedName>
        <fullName evidence="4">Pilus assembly protein</fullName>
    </submittedName>
</protein>
<dbReference type="RefSeq" id="WP_231443182.1">
    <property type="nucleotide sequence ID" value="NZ_JAJOMB010000008.1"/>
</dbReference>
<feature type="domain" description="TadE-like" evidence="3">
    <location>
        <begin position="2"/>
        <end position="41"/>
    </location>
</feature>
<dbReference type="Proteomes" id="UP001138997">
    <property type="component" value="Unassembled WGS sequence"/>
</dbReference>
<evidence type="ECO:0000313" key="4">
    <source>
        <dbReference type="EMBL" id="MCD5312698.1"/>
    </source>
</evidence>
<dbReference type="NCBIfam" id="NF041390">
    <property type="entry name" value="TadE_Rv3655c"/>
    <property type="match status" value="1"/>
</dbReference>
<evidence type="ECO:0000256" key="2">
    <source>
        <dbReference type="SAM" id="SignalP"/>
    </source>
</evidence>
<evidence type="ECO:0000256" key="1">
    <source>
        <dbReference type="SAM" id="MobiDB-lite"/>
    </source>
</evidence>
<dbReference type="InterPro" id="IPR049790">
    <property type="entry name" value="Rv3655c/TadE"/>
</dbReference>
<evidence type="ECO:0000259" key="3">
    <source>
        <dbReference type="Pfam" id="PF07811"/>
    </source>
</evidence>
<name>A0A9X1NEL0_9ACTN</name>
<keyword evidence="5" id="KW-1185">Reference proteome</keyword>
<dbReference type="InterPro" id="IPR012495">
    <property type="entry name" value="TadE-like_dom"/>
</dbReference>
<feature type="chain" id="PRO_5040985538" evidence="2">
    <location>
        <begin position="22"/>
        <end position="110"/>
    </location>
</feature>